<dbReference type="EMBL" id="KB468124">
    <property type="protein sequence ID" value="PCH42059.1"/>
    <property type="molecule type" value="Genomic_DNA"/>
</dbReference>
<keyword evidence="3" id="KW-1185">Reference proteome</keyword>
<keyword evidence="1" id="KW-0812">Transmembrane</keyword>
<feature type="transmembrane region" description="Helical" evidence="1">
    <location>
        <begin position="156"/>
        <end position="175"/>
    </location>
</feature>
<keyword evidence="1" id="KW-1133">Transmembrane helix</keyword>
<dbReference type="Proteomes" id="UP000218811">
    <property type="component" value="Unassembled WGS sequence"/>
</dbReference>
<dbReference type="AlphaFoldDB" id="A0A2H3JT50"/>
<name>A0A2H3JT50_WOLCO</name>
<keyword evidence="1" id="KW-0472">Membrane</keyword>
<feature type="transmembrane region" description="Helical" evidence="1">
    <location>
        <begin position="30"/>
        <end position="49"/>
    </location>
</feature>
<evidence type="ECO:0000313" key="2">
    <source>
        <dbReference type="EMBL" id="PCH42059.1"/>
    </source>
</evidence>
<feature type="transmembrane region" description="Helical" evidence="1">
    <location>
        <begin position="105"/>
        <end position="127"/>
    </location>
</feature>
<accession>A0A2H3JT50</accession>
<feature type="transmembrane region" description="Helical" evidence="1">
    <location>
        <begin position="70"/>
        <end position="93"/>
    </location>
</feature>
<protein>
    <submittedName>
        <fullName evidence="2">Uncharacterized protein</fullName>
    </submittedName>
</protein>
<feature type="transmembrane region" description="Helical" evidence="1">
    <location>
        <begin position="237"/>
        <end position="260"/>
    </location>
</feature>
<reference evidence="2 3" key="1">
    <citation type="journal article" date="2012" name="Science">
        <title>The Paleozoic origin of enzymatic lignin decomposition reconstructed from 31 fungal genomes.</title>
        <authorList>
            <person name="Floudas D."/>
            <person name="Binder M."/>
            <person name="Riley R."/>
            <person name="Barry K."/>
            <person name="Blanchette R.A."/>
            <person name="Henrissat B."/>
            <person name="Martinez A.T."/>
            <person name="Otillar R."/>
            <person name="Spatafora J.W."/>
            <person name="Yadav J.S."/>
            <person name="Aerts A."/>
            <person name="Benoit I."/>
            <person name="Boyd A."/>
            <person name="Carlson A."/>
            <person name="Copeland A."/>
            <person name="Coutinho P.M."/>
            <person name="de Vries R.P."/>
            <person name="Ferreira P."/>
            <person name="Findley K."/>
            <person name="Foster B."/>
            <person name="Gaskell J."/>
            <person name="Glotzer D."/>
            <person name="Gorecki P."/>
            <person name="Heitman J."/>
            <person name="Hesse C."/>
            <person name="Hori C."/>
            <person name="Igarashi K."/>
            <person name="Jurgens J.A."/>
            <person name="Kallen N."/>
            <person name="Kersten P."/>
            <person name="Kohler A."/>
            <person name="Kuees U."/>
            <person name="Kumar T.K.A."/>
            <person name="Kuo A."/>
            <person name="LaButti K."/>
            <person name="Larrondo L.F."/>
            <person name="Lindquist E."/>
            <person name="Ling A."/>
            <person name="Lombard V."/>
            <person name="Lucas S."/>
            <person name="Lundell T."/>
            <person name="Martin R."/>
            <person name="McLaughlin D.J."/>
            <person name="Morgenstern I."/>
            <person name="Morin E."/>
            <person name="Murat C."/>
            <person name="Nagy L.G."/>
            <person name="Nolan M."/>
            <person name="Ohm R.A."/>
            <person name="Patyshakuliyeva A."/>
            <person name="Rokas A."/>
            <person name="Ruiz-Duenas F.J."/>
            <person name="Sabat G."/>
            <person name="Salamov A."/>
            <person name="Samejima M."/>
            <person name="Schmutz J."/>
            <person name="Slot J.C."/>
            <person name="St John F."/>
            <person name="Stenlid J."/>
            <person name="Sun H."/>
            <person name="Sun S."/>
            <person name="Syed K."/>
            <person name="Tsang A."/>
            <person name="Wiebenga A."/>
            <person name="Young D."/>
            <person name="Pisabarro A."/>
            <person name="Eastwood D.C."/>
            <person name="Martin F."/>
            <person name="Cullen D."/>
            <person name="Grigoriev I.V."/>
            <person name="Hibbett D.S."/>
        </authorList>
    </citation>
    <scope>NUCLEOTIDE SEQUENCE [LARGE SCALE GENOMIC DNA]</scope>
    <source>
        <strain evidence="2 3">MD-104</strain>
    </source>
</reference>
<gene>
    <name evidence="2" type="ORF">WOLCODRAFT_143847</name>
</gene>
<organism evidence="2 3">
    <name type="scientific">Wolfiporia cocos (strain MD-104)</name>
    <name type="common">Brown rot fungus</name>
    <dbReference type="NCBI Taxonomy" id="742152"/>
    <lineage>
        <taxon>Eukaryota</taxon>
        <taxon>Fungi</taxon>
        <taxon>Dikarya</taxon>
        <taxon>Basidiomycota</taxon>
        <taxon>Agaricomycotina</taxon>
        <taxon>Agaricomycetes</taxon>
        <taxon>Polyporales</taxon>
        <taxon>Phaeolaceae</taxon>
        <taxon>Wolfiporia</taxon>
    </lineage>
</organism>
<evidence type="ECO:0000256" key="1">
    <source>
        <dbReference type="SAM" id="Phobius"/>
    </source>
</evidence>
<proteinExistence type="predicted"/>
<feature type="transmembrane region" description="Helical" evidence="1">
    <location>
        <begin position="205"/>
        <end position="225"/>
    </location>
</feature>
<sequence length="276" mass="31475">MSGENQTEVLSLIARVTTGFWPPRQLHLRYLYFVISALYWYDYFLTFGSEASHHGNPFGRILNNTIFKNICSSLITLQLAMEVAILMCSAAFSALRVHALSASNLRMSICTFIFNAVNPSLCIYVFFRHKPRFEGIPLNIQGCGVTLYYHSIQSMVAGRIMAVLADGIVLLISWIRLQDLKTSRHLIQELRSTSLLGVILKDSSIYFLVLLCTDIVCAVFCFLSLRNVWYVIQLVEVLSNWMTISGQLLFWFLVLSSIYARHHRLVTHLSLNLSHL</sequence>
<evidence type="ECO:0000313" key="3">
    <source>
        <dbReference type="Proteomes" id="UP000218811"/>
    </source>
</evidence>